<dbReference type="PANTHER" id="PTHR35871">
    <property type="entry name" value="EXPRESSED PROTEIN"/>
    <property type="match status" value="1"/>
</dbReference>
<dbReference type="Proteomes" id="UP000326924">
    <property type="component" value="Unassembled WGS sequence"/>
</dbReference>
<proteinExistence type="predicted"/>
<evidence type="ECO:0000313" key="3">
    <source>
        <dbReference type="Proteomes" id="UP000326924"/>
    </source>
</evidence>
<comment type="caution">
    <text evidence="2">The sequence shown here is derived from an EMBL/GenBank/DDBJ whole genome shotgun (WGS) entry which is preliminary data.</text>
</comment>
<dbReference type="AlphaFoldDB" id="A0A5J5EZT5"/>
<reference evidence="2 3" key="1">
    <citation type="submission" date="2019-09" db="EMBL/GenBank/DDBJ databases">
        <title>Draft genome of the ectomycorrhizal ascomycete Sphaerosporella brunnea.</title>
        <authorList>
            <consortium name="DOE Joint Genome Institute"/>
            <person name="Benucci G.M."/>
            <person name="Marozzi G."/>
            <person name="Antonielli L."/>
            <person name="Sanchez S."/>
            <person name="Marco P."/>
            <person name="Wang X."/>
            <person name="Falini L.B."/>
            <person name="Barry K."/>
            <person name="Haridas S."/>
            <person name="Lipzen A."/>
            <person name="Labutti K."/>
            <person name="Grigoriev I.V."/>
            <person name="Murat C."/>
            <person name="Martin F."/>
            <person name="Albertini E."/>
            <person name="Donnini D."/>
            <person name="Bonito G."/>
        </authorList>
    </citation>
    <scope>NUCLEOTIDE SEQUENCE [LARGE SCALE GENOMIC DNA]</scope>
    <source>
        <strain evidence="2 3">Sb_GMNB300</strain>
    </source>
</reference>
<dbReference type="PANTHER" id="PTHR35871:SF1">
    <property type="entry name" value="CXC1-LIKE CYSTEINE CLUSTER ASSOCIATED WITH KDZ TRANSPOSASES DOMAIN-CONTAINING PROTEIN"/>
    <property type="match status" value="1"/>
</dbReference>
<sequence length="220" mass="24816">IRARTARWWLKKLGFKFGQVRKGVYIDGHEREDVVSYRNKVFIPKWNEIERRLVIFKEDGTWELPPGLRPGETALVFVTHDESTFNANDGKRRVWMENGKQPLRPKTKGKAKGLKVVLKERRLWPEGGYRPFGGKFLLECSTSYGRSGCLPKEEGWVFSSAASRWAAAMAVVVTGPFVPAVAPVFSRDPFSHPNPNPNPIKVKMVGSVPARPTSGGRRRG</sequence>
<dbReference type="EMBL" id="VXIS01000063">
    <property type="protein sequence ID" value="KAA8908922.1"/>
    <property type="molecule type" value="Genomic_DNA"/>
</dbReference>
<evidence type="ECO:0000313" key="2">
    <source>
        <dbReference type="EMBL" id="KAA8908922.1"/>
    </source>
</evidence>
<name>A0A5J5EZT5_9PEZI</name>
<feature type="region of interest" description="Disordered" evidence="1">
    <location>
        <begin position="192"/>
        <end position="220"/>
    </location>
</feature>
<feature type="non-terminal residue" evidence="2">
    <location>
        <position position="1"/>
    </location>
</feature>
<gene>
    <name evidence="2" type="ORF">FN846DRAFT_1010086</name>
</gene>
<keyword evidence="3" id="KW-1185">Reference proteome</keyword>
<dbReference type="OrthoDB" id="3047997at2759"/>
<dbReference type="InParanoid" id="A0A5J5EZT5"/>
<accession>A0A5J5EZT5</accession>
<evidence type="ECO:0000256" key="1">
    <source>
        <dbReference type="SAM" id="MobiDB-lite"/>
    </source>
</evidence>
<protein>
    <submittedName>
        <fullName evidence="2">Uncharacterized protein</fullName>
    </submittedName>
</protein>
<organism evidence="2 3">
    <name type="scientific">Sphaerosporella brunnea</name>
    <dbReference type="NCBI Taxonomy" id="1250544"/>
    <lineage>
        <taxon>Eukaryota</taxon>
        <taxon>Fungi</taxon>
        <taxon>Dikarya</taxon>
        <taxon>Ascomycota</taxon>
        <taxon>Pezizomycotina</taxon>
        <taxon>Pezizomycetes</taxon>
        <taxon>Pezizales</taxon>
        <taxon>Pyronemataceae</taxon>
        <taxon>Sphaerosporella</taxon>
    </lineage>
</organism>